<accession>A0ABT8R6J0</accession>
<evidence type="ECO:0000313" key="2">
    <source>
        <dbReference type="EMBL" id="MDO1447281.1"/>
    </source>
</evidence>
<dbReference type="EC" id="3.1.3.-" evidence="2"/>
<keyword evidence="1" id="KW-0732">Signal</keyword>
<keyword evidence="3" id="KW-1185">Reference proteome</keyword>
<keyword evidence="2" id="KW-0378">Hydrolase</keyword>
<feature type="signal peptide" evidence="1">
    <location>
        <begin position="1"/>
        <end position="25"/>
    </location>
</feature>
<dbReference type="SUPFAM" id="SSF53254">
    <property type="entry name" value="Phosphoglycerate mutase-like"/>
    <property type="match status" value="1"/>
</dbReference>
<dbReference type="GO" id="GO:0016787">
    <property type="term" value="F:hydrolase activity"/>
    <property type="evidence" value="ECO:0007669"/>
    <property type="project" value="UniProtKB-KW"/>
</dbReference>
<protein>
    <submittedName>
        <fullName evidence="2">Histidine phosphatase family protein</fullName>
        <ecNumber evidence="2">3.1.3.-</ecNumber>
    </submittedName>
</protein>
<dbReference type="CDD" id="cd07040">
    <property type="entry name" value="HP"/>
    <property type="match status" value="1"/>
</dbReference>
<organism evidence="2 3">
    <name type="scientific">Rhodocytophaga aerolata</name>
    <dbReference type="NCBI Taxonomy" id="455078"/>
    <lineage>
        <taxon>Bacteria</taxon>
        <taxon>Pseudomonadati</taxon>
        <taxon>Bacteroidota</taxon>
        <taxon>Cytophagia</taxon>
        <taxon>Cytophagales</taxon>
        <taxon>Rhodocytophagaceae</taxon>
        <taxon>Rhodocytophaga</taxon>
    </lineage>
</organism>
<name>A0ABT8R6J0_9BACT</name>
<feature type="chain" id="PRO_5045290341" evidence="1">
    <location>
        <begin position="26"/>
        <end position="172"/>
    </location>
</feature>
<dbReference type="EMBL" id="JAUKPO010000006">
    <property type="protein sequence ID" value="MDO1447281.1"/>
    <property type="molecule type" value="Genomic_DNA"/>
</dbReference>
<gene>
    <name evidence="2" type="ORF">Q0590_13510</name>
</gene>
<proteinExistence type="predicted"/>
<evidence type="ECO:0000313" key="3">
    <source>
        <dbReference type="Proteomes" id="UP001168528"/>
    </source>
</evidence>
<dbReference type="InterPro" id="IPR013078">
    <property type="entry name" value="His_Pase_superF_clade-1"/>
</dbReference>
<dbReference type="RefSeq" id="WP_302038081.1">
    <property type="nucleotide sequence ID" value="NZ_JAUKPO010000006.1"/>
</dbReference>
<dbReference type="Pfam" id="PF00300">
    <property type="entry name" value="His_Phos_1"/>
    <property type="match status" value="1"/>
</dbReference>
<comment type="caution">
    <text evidence="2">The sequence shown here is derived from an EMBL/GenBank/DDBJ whole genome shotgun (WGS) entry which is preliminary data.</text>
</comment>
<dbReference type="Gene3D" id="3.40.50.1240">
    <property type="entry name" value="Phosphoglycerate mutase-like"/>
    <property type="match status" value="1"/>
</dbReference>
<reference evidence="2" key="1">
    <citation type="submission" date="2023-07" db="EMBL/GenBank/DDBJ databases">
        <title>The genome sequence of Rhodocytophaga aerolata KACC 12507.</title>
        <authorList>
            <person name="Zhang X."/>
        </authorList>
    </citation>
    <scope>NUCLEOTIDE SEQUENCE</scope>
    <source>
        <strain evidence="2">KACC 12507</strain>
    </source>
</reference>
<dbReference type="Proteomes" id="UP001168528">
    <property type="component" value="Unassembled WGS sequence"/>
</dbReference>
<dbReference type="InterPro" id="IPR029033">
    <property type="entry name" value="His_PPase_superfam"/>
</dbReference>
<evidence type="ECO:0000256" key="1">
    <source>
        <dbReference type="SAM" id="SignalP"/>
    </source>
</evidence>
<sequence length="172" mass="19389">MKIPFSLILSLLLTFFTLASLSAQQKETTVVYLVRHAEKDLRDPSDKNPPLTEQGKLRAQHLAERLKKEKIEAIYSTKFDRTLNTVKPLAEEKKIEVKTYYGVDYQALKKQIETEKGKTIVICGHSDNLLPIIKTLGATPPLEKIADTAYDNLFRVTISPDGKAVATVEKFN</sequence>